<dbReference type="InterPro" id="IPR007712">
    <property type="entry name" value="RelE/ParE_toxin"/>
</dbReference>
<comment type="similarity">
    <text evidence="1">Belongs to the RelE toxin family.</text>
</comment>
<sequence length="88" mass="10276">MMYTVRFSDAALKKLKKIDRYQAALLIGWIEKNLVNCSDPRSLGKALVANHRGKWRYRIGDYRILALIEDEEIIITIIDIGHRRDIYG</sequence>
<dbReference type="NCBIfam" id="TIGR02385">
    <property type="entry name" value="RelE_StbE"/>
    <property type="match status" value="1"/>
</dbReference>
<name>A0A4Y6UV80_SACBS</name>
<accession>A0A4Y6UV80</accession>
<dbReference type="Pfam" id="PF05016">
    <property type="entry name" value="ParE_toxin"/>
    <property type="match status" value="1"/>
</dbReference>
<evidence type="ECO:0000313" key="4">
    <source>
        <dbReference type="Proteomes" id="UP000316968"/>
    </source>
</evidence>
<dbReference type="SUPFAM" id="SSF143011">
    <property type="entry name" value="RelE-like"/>
    <property type="match status" value="1"/>
</dbReference>
<keyword evidence="2" id="KW-1277">Toxin-antitoxin system</keyword>
<evidence type="ECO:0000313" key="3">
    <source>
        <dbReference type="EMBL" id="QDH21623.1"/>
    </source>
</evidence>
<dbReference type="KEGG" id="saca:FFV09_12675"/>
<protein>
    <submittedName>
        <fullName evidence="3">Type II toxin-antitoxin system RelE/ParE family toxin</fullName>
    </submittedName>
</protein>
<dbReference type="OrthoDB" id="9805098at2"/>
<keyword evidence="4" id="KW-1185">Reference proteome</keyword>
<dbReference type="AlphaFoldDB" id="A0A4Y6UV80"/>
<dbReference type="EMBL" id="CP041217">
    <property type="protein sequence ID" value="QDH21623.1"/>
    <property type="molecule type" value="Genomic_DNA"/>
</dbReference>
<dbReference type="Gene3D" id="3.30.2310.20">
    <property type="entry name" value="RelE-like"/>
    <property type="match status" value="1"/>
</dbReference>
<reference evidence="3 4" key="1">
    <citation type="submission" date="2019-06" db="EMBL/GenBank/DDBJ databases">
        <title>Saccharibacillus brassicae sp. nov., an endophytic bacterium isolated from Chinese cabbage seeds (Brassica pekinensis).</title>
        <authorList>
            <person name="Jiang L."/>
            <person name="Lee J."/>
            <person name="Kim S.W."/>
        </authorList>
    </citation>
    <scope>NUCLEOTIDE SEQUENCE [LARGE SCALE GENOMIC DNA]</scope>
    <source>
        <strain evidence="4">KCTC 43072 / ATSA2</strain>
    </source>
</reference>
<dbReference type="PANTHER" id="PTHR35601">
    <property type="entry name" value="TOXIN RELE"/>
    <property type="match status" value="1"/>
</dbReference>
<gene>
    <name evidence="3" type="ORF">FFV09_12675</name>
</gene>
<proteinExistence type="inferred from homology"/>
<organism evidence="3 4">
    <name type="scientific">Saccharibacillus brassicae</name>
    <dbReference type="NCBI Taxonomy" id="2583377"/>
    <lineage>
        <taxon>Bacteria</taxon>
        <taxon>Bacillati</taxon>
        <taxon>Bacillota</taxon>
        <taxon>Bacilli</taxon>
        <taxon>Bacillales</taxon>
        <taxon>Paenibacillaceae</taxon>
        <taxon>Saccharibacillus</taxon>
    </lineage>
</organism>
<dbReference type="InterPro" id="IPR035093">
    <property type="entry name" value="RelE/ParE_toxin_dom_sf"/>
</dbReference>
<dbReference type="Proteomes" id="UP000316968">
    <property type="component" value="Chromosome"/>
</dbReference>
<evidence type="ECO:0000256" key="1">
    <source>
        <dbReference type="ARBA" id="ARBA00006226"/>
    </source>
</evidence>
<dbReference type="PANTHER" id="PTHR35601:SF1">
    <property type="entry name" value="TOXIN RELE"/>
    <property type="match status" value="1"/>
</dbReference>
<dbReference type="RefSeq" id="WP_141448168.1">
    <property type="nucleotide sequence ID" value="NZ_CP041217.1"/>
</dbReference>
<evidence type="ECO:0000256" key="2">
    <source>
        <dbReference type="ARBA" id="ARBA00022649"/>
    </source>
</evidence>